<comment type="caution">
    <text evidence="6">The sequence shown here is derived from an EMBL/GenBank/DDBJ whole genome shotgun (WGS) entry which is preliminary data.</text>
</comment>
<dbReference type="Gene3D" id="1.10.1280.10">
    <property type="entry name" value="Di-copper center containing domain from catechol oxidase"/>
    <property type="match status" value="2"/>
</dbReference>
<dbReference type="Pfam" id="PF00264">
    <property type="entry name" value="Tyrosinase"/>
    <property type="match status" value="2"/>
</dbReference>
<evidence type="ECO:0000256" key="2">
    <source>
        <dbReference type="ARBA" id="ARBA00022784"/>
    </source>
</evidence>
<dbReference type="GO" id="GO:0046872">
    <property type="term" value="F:metal ion binding"/>
    <property type="evidence" value="ECO:0007669"/>
    <property type="project" value="UniProtKB-KW"/>
</dbReference>
<dbReference type="PANTHER" id="PTHR11474">
    <property type="entry name" value="TYROSINASE FAMILY MEMBER"/>
    <property type="match status" value="1"/>
</dbReference>
<proteinExistence type="predicted"/>
<dbReference type="InterPro" id="IPR022740">
    <property type="entry name" value="Polyphenol_oxidase_C"/>
</dbReference>
<feature type="region of interest" description="Disordered" evidence="4">
    <location>
        <begin position="321"/>
        <end position="365"/>
    </location>
</feature>
<sequence length="417" mass="47160">MACLILSSYPRPNATTFPRRKMLQSPAVGKRRYLSSPRKQELGLYGSASFSADPLALAAPIQPPDFNECGKVLPDGTTTPINCCPPVDLTIDDYKLPPTPNELRVRPAAQCVTDDYLAKYNKAVSLMKTIPDDDPRSFMKQANVHCSYCEGAFHQIDHKDLIIQVHSSWLFFPFHRWFLYFYERILGKLIDDPTFALPFWNYDSSPGMQIPAIFTDKNSSIYNKLRNPNHQPPTVMDLNWSGTDSTTQNNEDLIAANLNTMYRHVSVERVPHNIVHNWTGDPRQHGEDMGNFYSASRDSIFFAHHANVDRLWTIWKGLGGSRKDPTDTDWLDTGSGAGSSEQAKEVEDEENRPKKSRTKKEKEDEEEVLVIDGIKIKKDEFVKFDVFINEDDVTASGPDKTEFAGSFVHVPHGSLMG</sequence>
<evidence type="ECO:0000313" key="6">
    <source>
        <dbReference type="EMBL" id="KAJ4977363.1"/>
    </source>
</evidence>
<dbReference type="PRINTS" id="PR00092">
    <property type="entry name" value="TYROSINASE"/>
</dbReference>
<protein>
    <recommendedName>
        <fullName evidence="5">Tyrosinase copper-binding domain-containing protein</fullName>
    </recommendedName>
</protein>
<keyword evidence="3" id="KW-0186">Copper</keyword>
<dbReference type="InterPro" id="IPR050316">
    <property type="entry name" value="Tyrosinase/Hemocyanin"/>
</dbReference>
<dbReference type="AlphaFoldDB" id="A0A9Q0KV07"/>
<accession>A0A9Q0KV07</accession>
<dbReference type="EMBL" id="JAMYWD010000003">
    <property type="protein sequence ID" value="KAJ4977363.1"/>
    <property type="molecule type" value="Genomic_DNA"/>
</dbReference>
<gene>
    <name evidence="6" type="ORF">NE237_002469</name>
</gene>
<dbReference type="Proteomes" id="UP001141806">
    <property type="component" value="Unassembled WGS sequence"/>
</dbReference>
<keyword evidence="7" id="KW-1185">Reference proteome</keyword>
<dbReference type="GO" id="GO:0004097">
    <property type="term" value="F:catechol oxidase activity"/>
    <property type="evidence" value="ECO:0007669"/>
    <property type="project" value="InterPro"/>
</dbReference>
<dbReference type="OrthoDB" id="6132182at2759"/>
<name>A0A9Q0KV07_9MAGN</name>
<dbReference type="Pfam" id="PF12143">
    <property type="entry name" value="PPO1_KFDV"/>
    <property type="match status" value="1"/>
</dbReference>
<dbReference type="InterPro" id="IPR008922">
    <property type="entry name" value="Di-copper_centre_dom_sf"/>
</dbReference>
<dbReference type="InterPro" id="IPR002227">
    <property type="entry name" value="Tyrosinase_Cu-bd"/>
</dbReference>
<evidence type="ECO:0000256" key="3">
    <source>
        <dbReference type="ARBA" id="ARBA00023008"/>
    </source>
</evidence>
<dbReference type="PROSITE" id="PS00497">
    <property type="entry name" value="TYROSINASE_1"/>
    <property type="match status" value="1"/>
</dbReference>
<dbReference type="SUPFAM" id="SSF48056">
    <property type="entry name" value="Di-copper centre-containing domain"/>
    <property type="match status" value="1"/>
</dbReference>
<keyword evidence="1" id="KW-0479">Metal-binding</keyword>
<keyword evidence="2" id="KW-0883">Thioether bond</keyword>
<evidence type="ECO:0000256" key="4">
    <source>
        <dbReference type="SAM" id="MobiDB-lite"/>
    </source>
</evidence>
<organism evidence="6 7">
    <name type="scientific">Protea cynaroides</name>
    <dbReference type="NCBI Taxonomy" id="273540"/>
    <lineage>
        <taxon>Eukaryota</taxon>
        <taxon>Viridiplantae</taxon>
        <taxon>Streptophyta</taxon>
        <taxon>Embryophyta</taxon>
        <taxon>Tracheophyta</taxon>
        <taxon>Spermatophyta</taxon>
        <taxon>Magnoliopsida</taxon>
        <taxon>Proteales</taxon>
        <taxon>Proteaceae</taxon>
        <taxon>Protea</taxon>
    </lineage>
</organism>
<reference evidence="6" key="1">
    <citation type="journal article" date="2023" name="Plant J.">
        <title>The genome of the king protea, Protea cynaroides.</title>
        <authorList>
            <person name="Chang J."/>
            <person name="Duong T.A."/>
            <person name="Schoeman C."/>
            <person name="Ma X."/>
            <person name="Roodt D."/>
            <person name="Barker N."/>
            <person name="Li Z."/>
            <person name="Van de Peer Y."/>
            <person name="Mizrachi E."/>
        </authorList>
    </citation>
    <scope>NUCLEOTIDE SEQUENCE</scope>
    <source>
        <tissue evidence="6">Young leaves</tissue>
    </source>
</reference>
<evidence type="ECO:0000256" key="1">
    <source>
        <dbReference type="ARBA" id="ARBA00022723"/>
    </source>
</evidence>
<evidence type="ECO:0000313" key="7">
    <source>
        <dbReference type="Proteomes" id="UP001141806"/>
    </source>
</evidence>
<dbReference type="PANTHER" id="PTHR11474:SF76">
    <property type="entry name" value="SHKT DOMAIN-CONTAINING PROTEIN"/>
    <property type="match status" value="1"/>
</dbReference>
<feature type="domain" description="Tyrosinase copper-binding" evidence="5">
    <location>
        <begin position="166"/>
        <end position="183"/>
    </location>
</feature>
<evidence type="ECO:0000259" key="5">
    <source>
        <dbReference type="PROSITE" id="PS00497"/>
    </source>
</evidence>